<dbReference type="AlphaFoldDB" id="A0A3A1QMW5"/>
<sequence length="220" mass="25659">MIEKLLKFGMDEGYFIIKEIKDIEKSCCDISSTKVIDFDETKKRLIQVINQSPEVFQEPKSCDALKLFTNTNRLDFLEFKGLDRFISNLEGQSPDKATKLIDKQIIKFDFETKIQDSLFLLELMLKMSRLEITKAERDNFRSIPKNYIIMVDIEIEEDPVKNMALSLAYLSSTSNYQEKVVLHLIDEVSSLHNRIEINKPIIKSSKEIDNYYKELEQIGV</sequence>
<protein>
    <submittedName>
        <fullName evidence="1">Uncharacterized protein</fullName>
    </submittedName>
</protein>
<dbReference type="RefSeq" id="WP_119549738.1">
    <property type="nucleotide sequence ID" value="NZ_QXIR01000063.1"/>
</dbReference>
<evidence type="ECO:0000313" key="1">
    <source>
        <dbReference type="EMBL" id="RIW26966.1"/>
    </source>
</evidence>
<keyword evidence="2" id="KW-1185">Reference proteome</keyword>
<name>A0A3A1QMW5_9BACI</name>
<comment type="caution">
    <text evidence="1">The sequence shown here is derived from an EMBL/GenBank/DDBJ whole genome shotgun (WGS) entry which is preliminary data.</text>
</comment>
<organism evidence="1 2">
    <name type="scientific">Bacillus salacetis</name>
    <dbReference type="NCBI Taxonomy" id="2315464"/>
    <lineage>
        <taxon>Bacteria</taxon>
        <taxon>Bacillati</taxon>
        <taxon>Bacillota</taxon>
        <taxon>Bacilli</taxon>
        <taxon>Bacillales</taxon>
        <taxon>Bacillaceae</taxon>
        <taxon>Bacillus</taxon>
    </lineage>
</organism>
<dbReference type="OrthoDB" id="9554015at2"/>
<gene>
    <name evidence="1" type="ORF">D3H55_23410</name>
</gene>
<proteinExistence type="predicted"/>
<evidence type="ECO:0000313" key="2">
    <source>
        <dbReference type="Proteomes" id="UP000265801"/>
    </source>
</evidence>
<dbReference type="EMBL" id="QXIR01000063">
    <property type="protein sequence ID" value="RIW26966.1"/>
    <property type="molecule type" value="Genomic_DNA"/>
</dbReference>
<accession>A0A3A1QMW5</accession>
<reference evidence="1 2" key="1">
    <citation type="submission" date="2018-09" db="EMBL/GenBank/DDBJ databases">
        <title>Bacillus saliacetes sp. nov., isolated from Thai shrimp paste (Ka-pi).</title>
        <authorList>
            <person name="Daroonpunt R."/>
            <person name="Tanasupawat S."/>
            <person name="Yiamsombut S."/>
        </authorList>
    </citation>
    <scope>NUCLEOTIDE SEQUENCE [LARGE SCALE GENOMIC DNA]</scope>
    <source>
        <strain evidence="1 2">SKP7-4</strain>
    </source>
</reference>
<dbReference type="Proteomes" id="UP000265801">
    <property type="component" value="Unassembled WGS sequence"/>
</dbReference>